<dbReference type="FunFam" id="2.60.120.330:FF:000005">
    <property type="entry name" value="1-aminocyclopropane-1-carboxylate oxidase homolog 1"/>
    <property type="match status" value="1"/>
</dbReference>
<dbReference type="InterPro" id="IPR026992">
    <property type="entry name" value="DIOX_N"/>
</dbReference>
<evidence type="ECO:0000313" key="8">
    <source>
        <dbReference type="EMBL" id="GKV01873.1"/>
    </source>
</evidence>
<dbReference type="EMBL" id="BPVZ01000017">
    <property type="protein sequence ID" value="GKV01873.1"/>
    <property type="molecule type" value="Genomic_DNA"/>
</dbReference>
<dbReference type="Gene3D" id="2.60.120.330">
    <property type="entry name" value="B-lactam Antibiotic, Isopenicillin N Synthase, Chain"/>
    <property type="match status" value="1"/>
</dbReference>
<protein>
    <recommendedName>
        <fullName evidence="7">Fe2OG dioxygenase domain-containing protein</fullName>
    </recommendedName>
</protein>
<dbReference type="InterPro" id="IPR044861">
    <property type="entry name" value="IPNS-like_FE2OG_OXY"/>
</dbReference>
<dbReference type="PANTHER" id="PTHR10209">
    <property type="entry name" value="OXIDOREDUCTASE, 2OG-FE II OXYGENASE FAMILY PROTEIN"/>
    <property type="match status" value="1"/>
</dbReference>
<keyword evidence="3 6" id="KW-0479">Metal-binding</keyword>
<evidence type="ECO:0000256" key="6">
    <source>
        <dbReference type="RuleBase" id="RU003682"/>
    </source>
</evidence>
<accession>A0AAV5IUC1</accession>
<dbReference type="InterPro" id="IPR005123">
    <property type="entry name" value="Oxoglu/Fe-dep_dioxygenase_dom"/>
</dbReference>
<gene>
    <name evidence="8" type="ORF">SLEP1_g14387</name>
</gene>
<comment type="cofactor">
    <cofactor evidence="1">
        <name>Fe cation</name>
        <dbReference type="ChEBI" id="CHEBI:24875"/>
    </cofactor>
</comment>
<evidence type="ECO:0000313" key="9">
    <source>
        <dbReference type="Proteomes" id="UP001054252"/>
    </source>
</evidence>
<keyword evidence="4 6" id="KW-0560">Oxidoreductase</keyword>
<feature type="domain" description="Fe2OG dioxygenase" evidence="7">
    <location>
        <begin position="235"/>
        <end position="333"/>
    </location>
</feature>
<dbReference type="InterPro" id="IPR027443">
    <property type="entry name" value="IPNS-like_sf"/>
</dbReference>
<keyword evidence="9" id="KW-1185">Reference proteome</keyword>
<organism evidence="8 9">
    <name type="scientific">Rubroshorea leprosula</name>
    <dbReference type="NCBI Taxonomy" id="152421"/>
    <lineage>
        <taxon>Eukaryota</taxon>
        <taxon>Viridiplantae</taxon>
        <taxon>Streptophyta</taxon>
        <taxon>Embryophyta</taxon>
        <taxon>Tracheophyta</taxon>
        <taxon>Spermatophyta</taxon>
        <taxon>Magnoliopsida</taxon>
        <taxon>eudicotyledons</taxon>
        <taxon>Gunneridae</taxon>
        <taxon>Pentapetalae</taxon>
        <taxon>rosids</taxon>
        <taxon>malvids</taxon>
        <taxon>Malvales</taxon>
        <taxon>Dipterocarpaceae</taxon>
        <taxon>Rubroshorea</taxon>
    </lineage>
</organism>
<dbReference type="Pfam" id="PF03171">
    <property type="entry name" value="2OG-FeII_Oxy"/>
    <property type="match status" value="1"/>
</dbReference>
<comment type="similarity">
    <text evidence="2 6">Belongs to the iron/ascorbate-dependent oxidoreductase family.</text>
</comment>
<evidence type="ECO:0000256" key="2">
    <source>
        <dbReference type="ARBA" id="ARBA00008056"/>
    </source>
</evidence>
<dbReference type="PANTHER" id="PTHR10209:SF714">
    <property type="entry name" value="1-AMINOCYCLOPROPANE-1-CARBOXYLATE OXIDASE HOMOLOG 11-RELATED"/>
    <property type="match status" value="1"/>
</dbReference>
<comment type="caution">
    <text evidence="8">The sequence shown here is derived from an EMBL/GenBank/DDBJ whole genome shotgun (WGS) entry which is preliminary data.</text>
</comment>
<dbReference type="AlphaFoldDB" id="A0AAV5IUC1"/>
<dbReference type="Pfam" id="PF14226">
    <property type="entry name" value="DIOX_N"/>
    <property type="match status" value="1"/>
</dbReference>
<keyword evidence="5 6" id="KW-0408">Iron</keyword>
<dbReference type="SUPFAM" id="SSF51197">
    <property type="entry name" value="Clavaminate synthase-like"/>
    <property type="match status" value="1"/>
</dbReference>
<evidence type="ECO:0000256" key="1">
    <source>
        <dbReference type="ARBA" id="ARBA00001962"/>
    </source>
</evidence>
<proteinExistence type="inferred from homology"/>
<evidence type="ECO:0000256" key="3">
    <source>
        <dbReference type="ARBA" id="ARBA00022723"/>
    </source>
</evidence>
<dbReference type="PROSITE" id="PS51471">
    <property type="entry name" value="FE2OG_OXY"/>
    <property type="match status" value="1"/>
</dbReference>
<dbReference type="GO" id="GO:0051213">
    <property type="term" value="F:dioxygenase activity"/>
    <property type="evidence" value="ECO:0007669"/>
    <property type="project" value="UniProtKB-ARBA"/>
</dbReference>
<evidence type="ECO:0000256" key="4">
    <source>
        <dbReference type="ARBA" id="ARBA00023002"/>
    </source>
</evidence>
<evidence type="ECO:0000259" key="7">
    <source>
        <dbReference type="PROSITE" id="PS51471"/>
    </source>
</evidence>
<name>A0AAV5IUC1_9ROSI</name>
<evidence type="ECO:0000256" key="5">
    <source>
        <dbReference type="ARBA" id="ARBA00023004"/>
    </source>
</evidence>
<dbReference type="Proteomes" id="UP001054252">
    <property type="component" value="Unassembled WGS sequence"/>
</dbReference>
<sequence length="385" mass="43578">MMKTGRPSNRNKTPTVLCQSRNYQECDGTGKKGQKAKEVKEFDETKTGVKGLVDSGVLKIPKFFIHPQESLQNSRDTSNACLQVPVIDLEGFEGCRRAEIIDRMRAASEMWGFFQVVHHGVPVCLLDEMLKGVHRFHEQPKEVRAEWYSRDSKQLVRYFCNGDLLVNKDAANWRDTLAFNFQDSQLDKELIPEVCRQVVSEYIEHMITLKKTLAELLSEALGLQNDYLDSIGCMETESLLCHYYPACPEPDLTLGATKHSDPSFLTILLQDSVGGLQVLHQNHWVDVPSLQGALVINIGDFIQLISNDKFRSVEHRVLVGGEPRVSVACLFYPSSTNGFTQYAPAKELLTEKNPPRYRATHLSEFMNYFKSRGLDGNSNLSPFKL</sequence>
<reference evidence="8 9" key="1">
    <citation type="journal article" date="2021" name="Commun. Biol.">
        <title>The genome of Shorea leprosula (Dipterocarpaceae) highlights the ecological relevance of drought in aseasonal tropical rainforests.</title>
        <authorList>
            <person name="Ng K.K.S."/>
            <person name="Kobayashi M.J."/>
            <person name="Fawcett J.A."/>
            <person name="Hatakeyama M."/>
            <person name="Paape T."/>
            <person name="Ng C.H."/>
            <person name="Ang C.C."/>
            <person name="Tnah L.H."/>
            <person name="Lee C.T."/>
            <person name="Nishiyama T."/>
            <person name="Sese J."/>
            <person name="O'Brien M.J."/>
            <person name="Copetti D."/>
            <person name="Mohd Noor M.I."/>
            <person name="Ong R.C."/>
            <person name="Putra M."/>
            <person name="Sireger I.Z."/>
            <person name="Indrioko S."/>
            <person name="Kosugi Y."/>
            <person name="Izuno A."/>
            <person name="Isagi Y."/>
            <person name="Lee S.L."/>
            <person name="Shimizu K.K."/>
        </authorList>
    </citation>
    <scope>NUCLEOTIDE SEQUENCE [LARGE SCALE GENOMIC DNA]</scope>
    <source>
        <strain evidence="8">214</strain>
    </source>
</reference>
<dbReference type="GO" id="GO:0046872">
    <property type="term" value="F:metal ion binding"/>
    <property type="evidence" value="ECO:0007669"/>
    <property type="project" value="UniProtKB-KW"/>
</dbReference>